<dbReference type="Proteomes" id="UP001079430">
    <property type="component" value="Unassembled WGS sequence"/>
</dbReference>
<feature type="domain" description="Serine aminopeptidase S33" evidence="1">
    <location>
        <begin position="280"/>
        <end position="380"/>
    </location>
</feature>
<name>A0ABT4KNV8_9HYPH</name>
<dbReference type="PANTHER" id="PTHR43265:SF1">
    <property type="entry name" value="ESTERASE ESTD"/>
    <property type="match status" value="1"/>
</dbReference>
<evidence type="ECO:0000313" key="2">
    <source>
        <dbReference type="EMBL" id="MCZ4093465.1"/>
    </source>
</evidence>
<evidence type="ECO:0000259" key="1">
    <source>
        <dbReference type="Pfam" id="PF12146"/>
    </source>
</evidence>
<dbReference type="RefSeq" id="WP_269285241.1">
    <property type="nucleotide sequence ID" value="NZ_JAPVOI010000005.1"/>
</dbReference>
<keyword evidence="3" id="KW-1185">Reference proteome</keyword>
<dbReference type="EMBL" id="JAPVOI010000005">
    <property type="protein sequence ID" value="MCZ4093465.1"/>
    <property type="molecule type" value="Genomic_DNA"/>
</dbReference>
<protein>
    <submittedName>
        <fullName evidence="2">Alpha/beta fold hydrolase</fullName>
    </submittedName>
</protein>
<dbReference type="InterPro" id="IPR022742">
    <property type="entry name" value="Hydrolase_4"/>
</dbReference>
<organism evidence="2 3">
    <name type="scientific">Sinorhizobium psoraleae</name>
    <dbReference type="NCBI Taxonomy" id="520838"/>
    <lineage>
        <taxon>Bacteria</taxon>
        <taxon>Pseudomonadati</taxon>
        <taxon>Pseudomonadota</taxon>
        <taxon>Alphaproteobacteria</taxon>
        <taxon>Hyphomicrobiales</taxon>
        <taxon>Rhizobiaceae</taxon>
        <taxon>Sinorhizobium/Ensifer group</taxon>
        <taxon>Sinorhizobium</taxon>
    </lineage>
</organism>
<sequence length="536" mass="58244">MTSGSRSDGLHIWNDIPVGATCAYETQIGSRVAIRSWARREDDPSPGLRRIAVWQEVDFAAFNRPGGLARAVTRIDAKPNLAPRRIAILSVAGEAVFRFSAGKIAVRFVDGTRLETSSEPLDFALLDNSPALVAIYARVLDATNRLPGTFRAYLPGTLATIPYSLERDGNVLRSSLGEVLRFDNTGWLSSLTVGDSIDIRRVDGTVPRWRSLAPSHRAQTTDARTEESKAEAQDLVIQRDGHRLHGRLVGPHDPRALLLLIGGSGLHDRFGHSGVVDLGYGDLAAQLASRGIGTLLFDKPGAGRTKLTADVARPSFAAAVAIAQSWLDELVRRAPLGVPVIVAGHSQGGQIAAYLAAHSSEVAGLCLLATAYRPIDSILAEQINIQAQDLSLSESARQQQLSELKALFDWLRSGDRSGPPPSNLAPLAHLSEWYGGLIDTHPATTLPHVRIPVAILHGDRDIQVPSREASALATLLPYDLASVKIFEGLDHLFKRSGEASNIRHYGDRRRKMSRDVPNWIAGWIERAVLLRSNDER</sequence>
<dbReference type="InterPro" id="IPR029058">
    <property type="entry name" value="AB_hydrolase_fold"/>
</dbReference>
<proteinExistence type="predicted"/>
<dbReference type="InterPro" id="IPR053145">
    <property type="entry name" value="AB_hydrolase_Est10"/>
</dbReference>
<comment type="caution">
    <text evidence="2">The sequence shown here is derived from an EMBL/GenBank/DDBJ whole genome shotgun (WGS) entry which is preliminary data.</text>
</comment>
<accession>A0ABT4KNV8</accession>
<reference evidence="2" key="1">
    <citation type="submission" date="2022-10" db="EMBL/GenBank/DDBJ databases">
        <title>Whole genome sequencing of three plant growth promoting bacteria isolated from Vachellia tortilis subsp. raddiana in Morocco.</title>
        <authorList>
            <person name="Hnini M."/>
            <person name="Zouagui R."/>
            <person name="Zouagui H."/>
            <person name="Chemao Elfihri M.-W."/>
            <person name="Ibrahimi A."/>
            <person name="Sbabou L."/>
            <person name="Aurag J."/>
        </authorList>
    </citation>
    <scope>NUCLEOTIDE SEQUENCE</scope>
    <source>
        <strain evidence="2">LMR678</strain>
    </source>
</reference>
<dbReference type="Pfam" id="PF12146">
    <property type="entry name" value="Hydrolase_4"/>
    <property type="match status" value="1"/>
</dbReference>
<dbReference type="SUPFAM" id="SSF53474">
    <property type="entry name" value="alpha/beta-Hydrolases"/>
    <property type="match status" value="1"/>
</dbReference>
<dbReference type="Gene3D" id="3.40.50.1820">
    <property type="entry name" value="alpha/beta hydrolase"/>
    <property type="match status" value="1"/>
</dbReference>
<dbReference type="GO" id="GO:0016787">
    <property type="term" value="F:hydrolase activity"/>
    <property type="evidence" value="ECO:0007669"/>
    <property type="project" value="UniProtKB-KW"/>
</dbReference>
<evidence type="ECO:0000313" key="3">
    <source>
        <dbReference type="Proteomes" id="UP001079430"/>
    </source>
</evidence>
<keyword evidence="2" id="KW-0378">Hydrolase</keyword>
<gene>
    <name evidence="2" type="ORF">O3W52_26885</name>
</gene>
<dbReference type="PANTHER" id="PTHR43265">
    <property type="entry name" value="ESTERASE ESTD"/>
    <property type="match status" value="1"/>
</dbReference>